<keyword evidence="2" id="KW-0808">Transferase</keyword>
<dbReference type="PROSITE" id="PS51186">
    <property type="entry name" value="GNAT"/>
    <property type="match status" value="1"/>
</dbReference>
<dbReference type="RefSeq" id="WP_006583739.1">
    <property type="nucleotide sequence ID" value="NZ_CM001377.1"/>
</dbReference>
<dbReference type="SUPFAM" id="SSF55729">
    <property type="entry name" value="Acyl-CoA N-acyltransferases (Nat)"/>
    <property type="match status" value="1"/>
</dbReference>
<accession>H0USF6</accession>
<sequence>MDLRLKLLSPDQVGENYVKWMNDPEVTRYLESRFRPYTKQDLVDFVRSVSSSGRDFLFGIFDGDVHIGNIKIGSVDWKHRYGDLGLVIGLKEYWGRGIATEAIRFCCSYAHRELGLRKLFAGIYDGNTGSLKAFLKAGFRQVGVLQEHRLLDGVYVDEVLVEKLLARL</sequence>
<dbReference type="PANTHER" id="PTHR43415">
    <property type="entry name" value="SPERMIDINE N(1)-ACETYLTRANSFERASE"/>
    <property type="match status" value="1"/>
</dbReference>
<evidence type="ECO:0000313" key="3">
    <source>
        <dbReference type="Proteomes" id="UP000005730"/>
    </source>
</evidence>
<dbReference type="EMBL" id="CM001377">
    <property type="protein sequence ID" value="EHM10245.1"/>
    <property type="molecule type" value="Genomic_DNA"/>
</dbReference>
<dbReference type="CDD" id="cd04301">
    <property type="entry name" value="NAT_SF"/>
    <property type="match status" value="1"/>
</dbReference>
<dbReference type="AlphaFoldDB" id="H0USF6"/>
<dbReference type="Proteomes" id="UP000005730">
    <property type="component" value="Chromosome"/>
</dbReference>
<dbReference type="OrthoDB" id="3976at2"/>
<evidence type="ECO:0000313" key="2">
    <source>
        <dbReference type="EMBL" id="EHM10245.1"/>
    </source>
</evidence>
<dbReference type="Gene3D" id="3.40.630.30">
    <property type="match status" value="1"/>
</dbReference>
<proteinExistence type="predicted"/>
<dbReference type="GO" id="GO:0016747">
    <property type="term" value="F:acyltransferase activity, transferring groups other than amino-acyl groups"/>
    <property type="evidence" value="ECO:0007669"/>
    <property type="project" value="InterPro"/>
</dbReference>
<dbReference type="InterPro" id="IPR000182">
    <property type="entry name" value="GNAT_dom"/>
</dbReference>
<name>H0USF6_9BACT</name>
<dbReference type="PANTHER" id="PTHR43415:SF3">
    <property type="entry name" value="GNAT-FAMILY ACETYLTRANSFERASE"/>
    <property type="match status" value="1"/>
</dbReference>
<organism evidence="2 3">
    <name type="scientific">Thermanaerovibrio velox DSM 12556</name>
    <dbReference type="NCBI Taxonomy" id="926567"/>
    <lineage>
        <taxon>Bacteria</taxon>
        <taxon>Thermotogati</taxon>
        <taxon>Synergistota</taxon>
        <taxon>Synergistia</taxon>
        <taxon>Synergistales</taxon>
        <taxon>Synergistaceae</taxon>
        <taxon>Thermanaerovibrio</taxon>
    </lineage>
</organism>
<feature type="domain" description="N-acetyltransferase" evidence="1">
    <location>
        <begin position="3"/>
        <end position="166"/>
    </location>
</feature>
<dbReference type="STRING" id="926567.TheveDRAFT_1121"/>
<protein>
    <submittedName>
        <fullName evidence="2">Acetyltransferase, ribosomal protein N-acetylase</fullName>
    </submittedName>
</protein>
<dbReference type="InterPro" id="IPR016181">
    <property type="entry name" value="Acyl_CoA_acyltransferase"/>
</dbReference>
<dbReference type="Pfam" id="PF13302">
    <property type="entry name" value="Acetyltransf_3"/>
    <property type="match status" value="1"/>
</dbReference>
<dbReference type="HOGENOM" id="CLU_013985_3_2_0"/>
<dbReference type="eggNOG" id="COG1670">
    <property type="taxonomic scope" value="Bacteria"/>
</dbReference>
<evidence type="ECO:0000259" key="1">
    <source>
        <dbReference type="PROSITE" id="PS51186"/>
    </source>
</evidence>
<gene>
    <name evidence="2" type="ORF">TheveDRAFT_1121</name>
</gene>
<reference evidence="2 3" key="1">
    <citation type="submission" date="2011-10" db="EMBL/GenBank/DDBJ databases">
        <title>The Noncontiguous Finished genome of Thermanaerovibrio velox DSM 12556.</title>
        <authorList>
            <consortium name="US DOE Joint Genome Institute (JGI-PGF)"/>
            <person name="Lucas S."/>
            <person name="Copeland A."/>
            <person name="Lapidus A."/>
            <person name="Glavina del Rio T."/>
            <person name="Dalin E."/>
            <person name="Tice H."/>
            <person name="Bruce D."/>
            <person name="Goodwin L."/>
            <person name="Pitluck S."/>
            <person name="Peters L."/>
            <person name="Mikhailova N."/>
            <person name="Teshima H."/>
            <person name="Kyrpides N."/>
            <person name="Mavromatis K."/>
            <person name="Ivanova N."/>
            <person name="Markowitz V."/>
            <person name="Cheng J.-F."/>
            <person name="Hugenholtz P."/>
            <person name="Woyke T."/>
            <person name="Wu D."/>
            <person name="Spring S."/>
            <person name="Brambilla E.-M."/>
            <person name="Klenk H.-P."/>
            <person name="Eisen J.A."/>
        </authorList>
    </citation>
    <scope>NUCLEOTIDE SEQUENCE [LARGE SCALE GENOMIC DNA]</scope>
    <source>
        <strain evidence="2 3">DSM 12556</strain>
    </source>
</reference>
<keyword evidence="3" id="KW-1185">Reference proteome</keyword>